<proteinExistence type="predicted"/>
<reference evidence="10" key="1">
    <citation type="submission" date="2025-08" db="UniProtKB">
        <authorList>
            <consortium name="Ensembl"/>
        </authorList>
    </citation>
    <scope>IDENTIFICATION</scope>
</reference>
<dbReference type="GO" id="GO:0070888">
    <property type="term" value="F:E-box binding"/>
    <property type="evidence" value="ECO:0007669"/>
    <property type="project" value="TreeGrafter"/>
</dbReference>
<dbReference type="InterPro" id="IPR011598">
    <property type="entry name" value="bHLH_dom"/>
</dbReference>
<evidence type="ECO:0000313" key="10">
    <source>
        <dbReference type="Ensembl" id="ENSGMOP00000040102.1"/>
    </source>
</evidence>
<dbReference type="GO" id="GO:0043473">
    <property type="term" value="P:pigmentation"/>
    <property type="evidence" value="ECO:0007669"/>
    <property type="project" value="Ensembl"/>
</dbReference>
<feature type="domain" description="BHLH" evidence="9">
    <location>
        <begin position="48"/>
        <end position="100"/>
    </location>
</feature>
<dbReference type="GO" id="GO:0046983">
    <property type="term" value="F:protein dimerization activity"/>
    <property type="evidence" value="ECO:0007669"/>
    <property type="project" value="InterPro"/>
</dbReference>
<feature type="region of interest" description="Disordered" evidence="8">
    <location>
        <begin position="1"/>
        <end position="50"/>
    </location>
</feature>
<dbReference type="GO" id="GO:0061564">
    <property type="term" value="P:axon development"/>
    <property type="evidence" value="ECO:0007669"/>
    <property type="project" value="TreeGrafter"/>
</dbReference>
<dbReference type="GO" id="GO:0036269">
    <property type="term" value="P:swimming behavior"/>
    <property type="evidence" value="ECO:0007669"/>
    <property type="project" value="Ensembl"/>
</dbReference>
<evidence type="ECO:0000256" key="7">
    <source>
        <dbReference type="ARBA" id="ARBA00023242"/>
    </source>
</evidence>
<keyword evidence="4" id="KW-0524">Neurogenesis</keyword>
<sequence length="161" mass="18079">MSYKSSQTPLSPASQSSLTSSTAPASGPPRVCPPAPSAARGRRETVTRRRMAANARERKRMEGLNTAFDCLRKVVPQWGQDKTLSKYETLQMALSYIMALSRILTDPRRQQPAHTTQWLDLQLDCVQDEAYPCLMGYEAPAEPEYTHTSFPYQFDGYQAQS</sequence>
<comment type="subcellular location">
    <subcellularLocation>
        <location evidence="1">Nucleus</location>
    </subcellularLocation>
</comment>
<dbReference type="PROSITE" id="PS50888">
    <property type="entry name" value="BHLH"/>
    <property type="match status" value="1"/>
</dbReference>
<evidence type="ECO:0000256" key="3">
    <source>
        <dbReference type="ARBA" id="ARBA00022782"/>
    </source>
</evidence>
<dbReference type="GO" id="GO:0005634">
    <property type="term" value="C:nucleus"/>
    <property type="evidence" value="ECO:0007669"/>
    <property type="project" value="UniProtKB-SubCell"/>
</dbReference>
<feature type="compositionally biased region" description="Pro residues" evidence="8">
    <location>
        <begin position="26"/>
        <end position="36"/>
    </location>
</feature>
<evidence type="ECO:0000256" key="4">
    <source>
        <dbReference type="ARBA" id="ARBA00022902"/>
    </source>
</evidence>
<protein>
    <submittedName>
        <fullName evidence="10">Atonal bHLH transcription factor 7</fullName>
    </submittedName>
</protein>
<evidence type="ECO:0000256" key="5">
    <source>
        <dbReference type="ARBA" id="ARBA00023015"/>
    </source>
</evidence>
<keyword evidence="5" id="KW-0805">Transcription regulation</keyword>
<evidence type="ECO:0000259" key="9">
    <source>
        <dbReference type="PROSITE" id="PS50888"/>
    </source>
</evidence>
<dbReference type="FunFam" id="4.10.280.10:FF:000025">
    <property type="entry name" value="protein atonal homolog 7"/>
    <property type="match status" value="1"/>
</dbReference>
<dbReference type="SMART" id="SM00353">
    <property type="entry name" value="HLH"/>
    <property type="match status" value="1"/>
</dbReference>
<organism evidence="10 11">
    <name type="scientific">Gadus morhua</name>
    <name type="common">Atlantic cod</name>
    <dbReference type="NCBI Taxonomy" id="8049"/>
    <lineage>
        <taxon>Eukaryota</taxon>
        <taxon>Metazoa</taxon>
        <taxon>Chordata</taxon>
        <taxon>Craniata</taxon>
        <taxon>Vertebrata</taxon>
        <taxon>Euteleostomi</taxon>
        <taxon>Actinopterygii</taxon>
        <taxon>Neopterygii</taxon>
        <taxon>Teleostei</taxon>
        <taxon>Neoteleostei</taxon>
        <taxon>Acanthomorphata</taxon>
        <taxon>Zeiogadaria</taxon>
        <taxon>Gadariae</taxon>
        <taxon>Gadiformes</taxon>
        <taxon>Gadoidei</taxon>
        <taxon>Gadidae</taxon>
        <taxon>Gadus</taxon>
    </lineage>
</organism>
<evidence type="ECO:0000256" key="2">
    <source>
        <dbReference type="ARBA" id="ARBA00022473"/>
    </source>
</evidence>
<dbReference type="Gene3D" id="4.10.280.10">
    <property type="entry name" value="Helix-loop-helix DNA-binding domain"/>
    <property type="match status" value="1"/>
</dbReference>
<keyword evidence="7" id="KW-0539">Nucleus</keyword>
<keyword evidence="11" id="KW-1185">Reference proteome</keyword>
<dbReference type="OMA" id="SPIENEC"/>
<dbReference type="PANTHER" id="PTHR19290:SF162">
    <property type="entry name" value="TRANSCRIPTION FACTOR ATOH7"/>
    <property type="match status" value="1"/>
</dbReference>
<dbReference type="Ensembl" id="ENSGMOT00000070830.1">
    <property type="protein sequence ID" value="ENSGMOP00000040102.1"/>
    <property type="gene ID" value="ENSGMOG00000033998.1"/>
</dbReference>
<feature type="compositionally biased region" description="Low complexity" evidence="8">
    <location>
        <begin position="1"/>
        <end position="25"/>
    </location>
</feature>
<evidence type="ECO:0000313" key="11">
    <source>
        <dbReference type="Proteomes" id="UP000694546"/>
    </source>
</evidence>
<dbReference type="InterPro" id="IPR050359">
    <property type="entry name" value="bHLH_transcription_factors"/>
</dbReference>
<dbReference type="GO" id="GO:0045165">
    <property type="term" value="P:cell fate commitment"/>
    <property type="evidence" value="ECO:0007669"/>
    <property type="project" value="Ensembl"/>
</dbReference>
<reference evidence="10" key="2">
    <citation type="submission" date="2025-09" db="UniProtKB">
        <authorList>
            <consortium name="Ensembl"/>
        </authorList>
    </citation>
    <scope>IDENTIFICATION</scope>
</reference>
<dbReference type="InterPro" id="IPR036638">
    <property type="entry name" value="HLH_DNA-bd_sf"/>
</dbReference>
<dbReference type="Pfam" id="PF00010">
    <property type="entry name" value="HLH"/>
    <property type="match status" value="1"/>
</dbReference>
<dbReference type="Proteomes" id="UP000694546">
    <property type="component" value="Chromosome 15"/>
</dbReference>
<dbReference type="GO" id="GO:0007346">
    <property type="term" value="P:regulation of mitotic cell cycle"/>
    <property type="evidence" value="ECO:0007669"/>
    <property type="project" value="Ensembl"/>
</dbReference>
<evidence type="ECO:0000256" key="1">
    <source>
        <dbReference type="ARBA" id="ARBA00004123"/>
    </source>
</evidence>
<keyword evidence="2" id="KW-0217">Developmental protein</keyword>
<keyword evidence="3" id="KW-0221">Differentiation</keyword>
<dbReference type="PANTHER" id="PTHR19290">
    <property type="entry name" value="BASIC HELIX-LOOP-HELIX PROTEIN NEUROGENIN-RELATED"/>
    <property type="match status" value="1"/>
</dbReference>
<evidence type="ECO:0000256" key="8">
    <source>
        <dbReference type="SAM" id="MobiDB-lite"/>
    </source>
</evidence>
<dbReference type="SUPFAM" id="SSF47459">
    <property type="entry name" value="HLH, helix-loop-helix DNA-binding domain"/>
    <property type="match status" value="1"/>
</dbReference>
<name>A0A8C5B0N1_GADMO</name>
<dbReference type="AlphaFoldDB" id="A0A8C5B0N1"/>
<dbReference type="GO" id="GO:0000981">
    <property type="term" value="F:DNA-binding transcription factor activity, RNA polymerase II-specific"/>
    <property type="evidence" value="ECO:0007669"/>
    <property type="project" value="TreeGrafter"/>
</dbReference>
<dbReference type="GO" id="GO:0045944">
    <property type="term" value="P:positive regulation of transcription by RNA polymerase II"/>
    <property type="evidence" value="ECO:0007669"/>
    <property type="project" value="TreeGrafter"/>
</dbReference>
<dbReference type="GO" id="GO:0010842">
    <property type="term" value="P:retina layer formation"/>
    <property type="evidence" value="ECO:0007669"/>
    <property type="project" value="Ensembl"/>
</dbReference>
<accession>A0A8C5B0N1</accession>
<evidence type="ECO:0000256" key="6">
    <source>
        <dbReference type="ARBA" id="ARBA00023163"/>
    </source>
</evidence>
<dbReference type="GeneTree" id="ENSGT00940000161556"/>
<keyword evidence="6" id="KW-0804">Transcription</keyword>
<dbReference type="GO" id="GO:0050769">
    <property type="term" value="P:positive regulation of neurogenesis"/>
    <property type="evidence" value="ECO:0007669"/>
    <property type="project" value="Ensembl"/>
</dbReference>